<comment type="similarity">
    <text evidence="1">Belongs to the LysR transcriptional regulatory family.</text>
</comment>
<dbReference type="PRINTS" id="PR00039">
    <property type="entry name" value="HTHLYSR"/>
</dbReference>
<evidence type="ECO:0000259" key="5">
    <source>
        <dbReference type="PROSITE" id="PS50931"/>
    </source>
</evidence>
<dbReference type="InterPro" id="IPR000847">
    <property type="entry name" value="LysR_HTH_N"/>
</dbReference>
<organism evidence="6 7">
    <name type="scientific">Kitasatospora gansuensis</name>
    <dbReference type="NCBI Taxonomy" id="258050"/>
    <lineage>
        <taxon>Bacteria</taxon>
        <taxon>Bacillati</taxon>
        <taxon>Actinomycetota</taxon>
        <taxon>Actinomycetes</taxon>
        <taxon>Kitasatosporales</taxon>
        <taxon>Streptomycetaceae</taxon>
        <taxon>Kitasatospora</taxon>
    </lineage>
</organism>
<evidence type="ECO:0000313" key="6">
    <source>
        <dbReference type="EMBL" id="MBB4944548.1"/>
    </source>
</evidence>
<evidence type="ECO:0000256" key="2">
    <source>
        <dbReference type="ARBA" id="ARBA00023015"/>
    </source>
</evidence>
<accession>A0A7W7WF44</accession>
<dbReference type="Gene3D" id="1.10.10.10">
    <property type="entry name" value="Winged helix-like DNA-binding domain superfamily/Winged helix DNA-binding domain"/>
    <property type="match status" value="1"/>
</dbReference>
<evidence type="ECO:0000256" key="3">
    <source>
        <dbReference type="ARBA" id="ARBA00023125"/>
    </source>
</evidence>
<keyword evidence="2" id="KW-0805">Transcription regulation</keyword>
<dbReference type="GO" id="GO:0003700">
    <property type="term" value="F:DNA-binding transcription factor activity"/>
    <property type="evidence" value="ECO:0007669"/>
    <property type="project" value="InterPro"/>
</dbReference>
<dbReference type="InterPro" id="IPR036390">
    <property type="entry name" value="WH_DNA-bd_sf"/>
</dbReference>
<evidence type="ECO:0000313" key="7">
    <source>
        <dbReference type="Proteomes" id="UP000573327"/>
    </source>
</evidence>
<dbReference type="InterPro" id="IPR005119">
    <property type="entry name" value="LysR_subst-bd"/>
</dbReference>
<dbReference type="InterPro" id="IPR036388">
    <property type="entry name" value="WH-like_DNA-bd_sf"/>
</dbReference>
<protein>
    <submittedName>
        <fullName evidence="6">DNA-binding transcriptional LysR family regulator</fullName>
    </submittedName>
</protein>
<dbReference type="SUPFAM" id="SSF53850">
    <property type="entry name" value="Periplasmic binding protein-like II"/>
    <property type="match status" value="1"/>
</dbReference>
<dbReference type="PANTHER" id="PTHR30346:SF0">
    <property type="entry name" value="HCA OPERON TRANSCRIPTIONAL ACTIVATOR HCAR"/>
    <property type="match status" value="1"/>
</dbReference>
<dbReference type="PANTHER" id="PTHR30346">
    <property type="entry name" value="TRANSCRIPTIONAL DUAL REGULATOR HCAR-RELATED"/>
    <property type="match status" value="1"/>
</dbReference>
<comment type="caution">
    <text evidence="6">The sequence shown here is derived from an EMBL/GenBank/DDBJ whole genome shotgun (WGS) entry which is preliminary data.</text>
</comment>
<dbReference type="AlphaFoldDB" id="A0A7W7WF44"/>
<keyword evidence="3 6" id="KW-0238">DNA-binding</keyword>
<keyword evidence="7" id="KW-1185">Reference proteome</keyword>
<dbReference type="Pfam" id="PF00126">
    <property type="entry name" value="HTH_1"/>
    <property type="match status" value="1"/>
</dbReference>
<dbReference type="Gene3D" id="3.40.190.290">
    <property type="match status" value="1"/>
</dbReference>
<dbReference type="GO" id="GO:0003677">
    <property type="term" value="F:DNA binding"/>
    <property type="evidence" value="ECO:0007669"/>
    <property type="project" value="UniProtKB-KW"/>
</dbReference>
<sequence length="328" mass="35910">MTADLDLDLAQVRAFVATAGTLHFRRAAEQLTLTQQALSKRISRLEEALGTRLFERGGRTVELTEAGARFLAPARALLTAGDAAVAALRESPRPVRLDVWGHLFAPLRTVREVLDLPPPLHVEVGPGRDLPGVAGALLRGESDAGFGRFHRSPDALSSHGQDEPLAHRLVRLEPVDAVLAADHPLARADALRPAELAGLRLLLPATAERLDFLQRFAEHFGVPMLPGEANLGPEHFLGRVRTTPNAFTLLPAELPLPAGSRLAAVPLVEPTPLYAWSLVWCRNRQEPGVTELLRRFAEVGGRRRWLEYRPERDWLPAADQVASRWAAG</sequence>
<dbReference type="FunFam" id="1.10.10.10:FF:000001">
    <property type="entry name" value="LysR family transcriptional regulator"/>
    <property type="match status" value="1"/>
</dbReference>
<dbReference type="CDD" id="cd05466">
    <property type="entry name" value="PBP2_LTTR_substrate"/>
    <property type="match status" value="1"/>
</dbReference>
<name>A0A7W7WF44_9ACTN</name>
<reference evidence="6 7" key="1">
    <citation type="submission" date="2020-08" db="EMBL/GenBank/DDBJ databases">
        <title>Sequencing the genomes of 1000 actinobacteria strains.</title>
        <authorList>
            <person name="Klenk H.-P."/>
        </authorList>
    </citation>
    <scope>NUCLEOTIDE SEQUENCE [LARGE SCALE GENOMIC DNA]</scope>
    <source>
        <strain evidence="6 7">DSM 44786</strain>
    </source>
</reference>
<feature type="domain" description="HTH lysR-type" evidence="5">
    <location>
        <begin position="7"/>
        <end position="64"/>
    </location>
</feature>
<dbReference type="SUPFAM" id="SSF46785">
    <property type="entry name" value="Winged helix' DNA-binding domain"/>
    <property type="match status" value="1"/>
</dbReference>
<evidence type="ECO:0000256" key="4">
    <source>
        <dbReference type="ARBA" id="ARBA00023163"/>
    </source>
</evidence>
<keyword evidence="4" id="KW-0804">Transcription</keyword>
<proteinExistence type="inferred from homology"/>
<evidence type="ECO:0000256" key="1">
    <source>
        <dbReference type="ARBA" id="ARBA00009437"/>
    </source>
</evidence>
<gene>
    <name evidence="6" type="ORF">F4556_000083</name>
</gene>
<dbReference type="EMBL" id="JACHJR010000001">
    <property type="protein sequence ID" value="MBB4944548.1"/>
    <property type="molecule type" value="Genomic_DNA"/>
</dbReference>
<dbReference type="Proteomes" id="UP000573327">
    <property type="component" value="Unassembled WGS sequence"/>
</dbReference>
<dbReference type="PROSITE" id="PS50931">
    <property type="entry name" value="HTH_LYSR"/>
    <property type="match status" value="1"/>
</dbReference>
<dbReference type="Pfam" id="PF03466">
    <property type="entry name" value="LysR_substrate"/>
    <property type="match status" value="1"/>
</dbReference>
<dbReference type="GO" id="GO:0032993">
    <property type="term" value="C:protein-DNA complex"/>
    <property type="evidence" value="ECO:0007669"/>
    <property type="project" value="TreeGrafter"/>
</dbReference>